<feature type="transmembrane region" description="Helical" evidence="7">
    <location>
        <begin position="666"/>
        <end position="686"/>
    </location>
</feature>
<reference evidence="9" key="1">
    <citation type="submission" date="2023-03" db="EMBL/GenBank/DDBJ databases">
        <authorList>
            <person name="Steffen K."/>
            <person name="Cardenas P."/>
        </authorList>
    </citation>
    <scope>NUCLEOTIDE SEQUENCE</scope>
</reference>
<name>A0AA35RWM4_GEOBA</name>
<evidence type="ECO:0000313" key="9">
    <source>
        <dbReference type="EMBL" id="CAI8017926.1"/>
    </source>
</evidence>
<dbReference type="PANTHER" id="PTHR30572:SF4">
    <property type="entry name" value="ABC TRANSPORTER PERMEASE YTRF"/>
    <property type="match status" value="1"/>
</dbReference>
<dbReference type="AlphaFoldDB" id="A0AA35RWM4"/>
<comment type="similarity">
    <text evidence="6">Belongs to the ABC-4 integral membrane protein family.</text>
</comment>
<dbReference type="Pfam" id="PF02687">
    <property type="entry name" value="FtsX"/>
    <property type="match status" value="2"/>
</dbReference>
<sequence length="714" mass="78433">MYSAFLNVKSSEDFAYEHLNFADGFYIVAPPIPARAVDRILDIDGVVAAEGRYVADIAMRQPDDPDETLSARVISIPDEETPDINRVIVREGEYLEASDGRHALVDNLFTTYYDLKPGDTVSLVYQGRDRDFQISGAITSPEYLWKSKGGAELITSPGDFAIVMVRRNVVDDMLGVEGLINEITVRFKPDGDTDAVKAEIDGYLERFGTHHLIEKEEQLSYATLKSDIDGFEEMAIAMPVLFLCITAMVAFAMLTRIVQSQRHIIGLMRAEGFSRIQILRHYLTFPILIALIGNGLGILWGTFAAGGFTSLYVETLDLPFTVVVSQTWVLVVAFAIGLAACVIAGIQPALAAAQLTPSEAMRTNVASGGVSMMLERFVPMQRLPGMLRLALRNMTRGRWRTLSSIMGIAVSVALVTAVMGMLDTMDNAFDVQFNEIQQHDLKALFTHDIDYRKTDVFQSWPQVRKAEPIAEIPVKLILRMFASTRSLPSRLVGDATLTEAGICSGCAATEHDGIFLTETLRRDLTGGFHATAALITLEHPDYASEVTQMLEMRAYVLSVERSADVREGIEELMALTNQFIGIMTIFGMSLAAFAVFNTVTLNVTERSRELATMRTLGFSKRQVNMLITVESLITGVVGIILGFVLGYAIEAYLVGQMSTLDWNMDIIIDTSTYVIVGALTLAVCCCRKCTGYAHCIAGTGGGHEELLLTMASPF</sequence>
<accession>A0AA35RWM4</accession>
<keyword evidence="4 7" id="KW-1133">Transmembrane helix</keyword>
<dbReference type="EMBL" id="CASHTH010001671">
    <property type="protein sequence ID" value="CAI8017926.1"/>
    <property type="molecule type" value="Genomic_DNA"/>
</dbReference>
<dbReference type="GO" id="GO:0005886">
    <property type="term" value="C:plasma membrane"/>
    <property type="evidence" value="ECO:0007669"/>
    <property type="project" value="UniProtKB-SubCell"/>
</dbReference>
<keyword evidence="5 7" id="KW-0472">Membrane</keyword>
<feature type="transmembrane region" description="Helical" evidence="7">
    <location>
        <begin position="328"/>
        <end position="353"/>
    </location>
</feature>
<comment type="caution">
    <text evidence="9">The sequence shown here is derived from an EMBL/GenBank/DDBJ whole genome shotgun (WGS) entry which is preliminary data.</text>
</comment>
<comment type="subcellular location">
    <subcellularLocation>
        <location evidence="1">Cell membrane</location>
        <topology evidence="1">Multi-pass membrane protein</topology>
    </subcellularLocation>
</comment>
<feature type="transmembrane region" description="Helical" evidence="7">
    <location>
        <begin position="402"/>
        <end position="422"/>
    </location>
</feature>
<feature type="domain" description="ABC3 transporter permease C-terminal" evidence="8">
    <location>
        <begin position="237"/>
        <end position="356"/>
    </location>
</feature>
<dbReference type="InterPro" id="IPR003838">
    <property type="entry name" value="ABC3_permease_C"/>
</dbReference>
<feature type="transmembrane region" description="Helical" evidence="7">
    <location>
        <begin position="579"/>
        <end position="603"/>
    </location>
</feature>
<feature type="transmembrane region" description="Helical" evidence="7">
    <location>
        <begin position="234"/>
        <end position="258"/>
    </location>
</feature>
<evidence type="ECO:0000256" key="3">
    <source>
        <dbReference type="ARBA" id="ARBA00022692"/>
    </source>
</evidence>
<evidence type="ECO:0000256" key="7">
    <source>
        <dbReference type="SAM" id="Phobius"/>
    </source>
</evidence>
<evidence type="ECO:0000259" key="8">
    <source>
        <dbReference type="Pfam" id="PF02687"/>
    </source>
</evidence>
<evidence type="ECO:0000313" key="10">
    <source>
        <dbReference type="Proteomes" id="UP001174909"/>
    </source>
</evidence>
<keyword evidence="3 7" id="KW-0812">Transmembrane</keyword>
<evidence type="ECO:0000256" key="6">
    <source>
        <dbReference type="ARBA" id="ARBA00038076"/>
    </source>
</evidence>
<evidence type="ECO:0000256" key="1">
    <source>
        <dbReference type="ARBA" id="ARBA00004651"/>
    </source>
</evidence>
<organism evidence="9 10">
    <name type="scientific">Geodia barretti</name>
    <name type="common">Barrett's horny sponge</name>
    <dbReference type="NCBI Taxonomy" id="519541"/>
    <lineage>
        <taxon>Eukaryota</taxon>
        <taxon>Metazoa</taxon>
        <taxon>Porifera</taxon>
        <taxon>Demospongiae</taxon>
        <taxon>Heteroscleromorpha</taxon>
        <taxon>Tetractinellida</taxon>
        <taxon>Astrophorina</taxon>
        <taxon>Geodiidae</taxon>
        <taxon>Geodia</taxon>
    </lineage>
</organism>
<gene>
    <name evidence="9" type="ORF">GBAR_LOCUS10819</name>
</gene>
<feature type="transmembrane region" description="Helical" evidence="7">
    <location>
        <begin position="279"/>
        <end position="308"/>
    </location>
</feature>
<evidence type="ECO:0000256" key="2">
    <source>
        <dbReference type="ARBA" id="ARBA00022475"/>
    </source>
</evidence>
<feature type="domain" description="ABC3 transporter permease C-terminal" evidence="8">
    <location>
        <begin position="582"/>
        <end position="684"/>
    </location>
</feature>
<keyword evidence="10" id="KW-1185">Reference proteome</keyword>
<dbReference type="PANTHER" id="PTHR30572">
    <property type="entry name" value="MEMBRANE COMPONENT OF TRANSPORTER-RELATED"/>
    <property type="match status" value="1"/>
</dbReference>
<feature type="transmembrane region" description="Helical" evidence="7">
    <location>
        <begin position="623"/>
        <end position="646"/>
    </location>
</feature>
<keyword evidence="2" id="KW-1003">Cell membrane</keyword>
<evidence type="ECO:0000256" key="5">
    <source>
        <dbReference type="ARBA" id="ARBA00023136"/>
    </source>
</evidence>
<dbReference type="InterPro" id="IPR050250">
    <property type="entry name" value="Macrolide_Exporter_MacB"/>
</dbReference>
<protein>
    <recommendedName>
        <fullName evidence="8">ABC3 transporter permease C-terminal domain-containing protein</fullName>
    </recommendedName>
</protein>
<evidence type="ECO:0000256" key="4">
    <source>
        <dbReference type="ARBA" id="ARBA00022989"/>
    </source>
</evidence>
<dbReference type="Proteomes" id="UP001174909">
    <property type="component" value="Unassembled WGS sequence"/>
</dbReference>
<dbReference type="GO" id="GO:0022857">
    <property type="term" value="F:transmembrane transporter activity"/>
    <property type="evidence" value="ECO:0007669"/>
    <property type="project" value="TreeGrafter"/>
</dbReference>
<proteinExistence type="inferred from homology"/>